<feature type="chain" id="PRO_5038447263" evidence="4">
    <location>
        <begin position="24"/>
        <end position="284"/>
    </location>
</feature>
<evidence type="ECO:0000256" key="3">
    <source>
        <dbReference type="SAM" id="MobiDB-lite"/>
    </source>
</evidence>
<evidence type="ECO:0000256" key="1">
    <source>
        <dbReference type="ARBA" id="ARBA00005445"/>
    </source>
</evidence>
<evidence type="ECO:0000313" key="6">
    <source>
        <dbReference type="Proteomes" id="UP000321805"/>
    </source>
</evidence>
<dbReference type="OrthoDB" id="2082707at2"/>
<dbReference type="EMBL" id="CP042430">
    <property type="protein sequence ID" value="QEC50725.1"/>
    <property type="molecule type" value="Genomic_DNA"/>
</dbReference>
<name>A0A5B8UCF0_9ACTN</name>
<dbReference type="AlphaFoldDB" id="A0A5B8UCF0"/>
<dbReference type="Pfam" id="PF11999">
    <property type="entry name" value="Ice_binding"/>
    <property type="match status" value="1"/>
</dbReference>
<keyword evidence="2 4" id="KW-0732">Signal</keyword>
<dbReference type="InterPro" id="IPR021884">
    <property type="entry name" value="Ice-bd_prot"/>
</dbReference>
<accession>A0A5B8UCF0</accession>
<feature type="compositionally biased region" description="Basic residues" evidence="3">
    <location>
        <begin position="238"/>
        <end position="249"/>
    </location>
</feature>
<proteinExistence type="inferred from homology"/>
<gene>
    <name evidence="5" type="ORF">FSW04_10365</name>
</gene>
<sequence>MVPAGAQASAVLLGTSSPFVVLAGSAASNTGPSVLNGDLGVSPGTALNGFGLPAVINGATHDDDAVAAQAQSDLTVAYDTAAAQPTPVDLTGQDLGGLTLTAGAYRFSSSAQLTGALVLDAAGDPNAQFVFEIGSTLTTASASSVVMINGGSPCNVYWQVGSSATLGTTTAFKGTIMALTSITLDTQASVIGRALARTGAVTLDDNVLDNSGCRPTPPTSPAPSGPAGGTAPGTRAPCRPRRPAGRRPRAGPPGRPATAPRPCGARHAPPARRRAPAPRASRPR</sequence>
<evidence type="ECO:0000256" key="4">
    <source>
        <dbReference type="SAM" id="SignalP"/>
    </source>
</evidence>
<feature type="compositionally biased region" description="Basic residues" evidence="3">
    <location>
        <begin position="269"/>
        <end position="284"/>
    </location>
</feature>
<reference evidence="5 6" key="1">
    <citation type="journal article" date="2018" name="J. Microbiol.">
        <title>Baekduia soli gen. nov., sp. nov., a novel bacterium isolated from the soil of Baekdu Mountain and proposal of a novel family name, Baekduiaceae fam. nov.</title>
        <authorList>
            <person name="An D.S."/>
            <person name="Siddiqi M.Z."/>
            <person name="Kim K.H."/>
            <person name="Yu H.S."/>
            <person name="Im W.T."/>
        </authorList>
    </citation>
    <scope>NUCLEOTIDE SEQUENCE [LARGE SCALE GENOMIC DNA]</scope>
    <source>
        <strain evidence="5 6">BR7-21</strain>
    </source>
</reference>
<evidence type="ECO:0000313" key="5">
    <source>
        <dbReference type="EMBL" id="QEC50725.1"/>
    </source>
</evidence>
<feature type="region of interest" description="Disordered" evidence="3">
    <location>
        <begin position="205"/>
        <end position="284"/>
    </location>
</feature>
<feature type="compositionally biased region" description="Low complexity" evidence="3">
    <location>
        <begin position="256"/>
        <end position="268"/>
    </location>
</feature>
<dbReference type="Proteomes" id="UP000321805">
    <property type="component" value="Chromosome"/>
</dbReference>
<protein>
    <submittedName>
        <fullName evidence="5">DUF3494 domain-containing protein</fullName>
    </submittedName>
</protein>
<feature type="signal peptide" evidence="4">
    <location>
        <begin position="1"/>
        <end position="23"/>
    </location>
</feature>
<organism evidence="5 6">
    <name type="scientific">Baekduia soli</name>
    <dbReference type="NCBI Taxonomy" id="496014"/>
    <lineage>
        <taxon>Bacteria</taxon>
        <taxon>Bacillati</taxon>
        <taxon>Actinomycetota</taxon>
        <taxon>Thermoleophilia</taxon>
        <taxon>Solirubrobacterales</taxon>
        <taxon>Baekduiaceae</taxon>
        <taxon>Baekduia</taxon>
    </lineage>
</organism>
<feature type="compositionally biased region" description="Pro residues" evidence="3">
    <location>
        <begin position="215"/>
        <end position="224"/>
    </location>
</feature>
<keyword evidence="6" id="KW-1185">Reference proteome</keyword>
<evidence type="ECO:0000256" key="2">
    <source>
        <dbReference type="ARBA" id="ARBA00022729"/>
    </source>
</evidence>
<dbReference type="KEGG" id="bsol:FSW04_10365"/>
<comment type="similarity">
    <text evidence="1">Belongs to the ice-binding protein family.</text>
</comment>